<proteinExistence type="predicted"/>
<keyword evidence="2" id="KW-1185">Reference proteome</keyword>
<evidence type="ECO:0000313" key="2">
    <source>
        <dbReference type="Proteomes" id="UP000033615"/>
    </source>
</evidence>
<gene>
    <name evidence="1" type="ORF">VT50_0236045</name>
</gene>
<organism evidence="1 2">
    <name type="scientific">Streptomyces antioxidans</name>
    <dbReference type="NCBI Taxonomy" id="1507734"/>
    <lineage>
        <taxon>Bacteria</taxon>
        <taxon>Bacillati</taxon>
        <taxon>Actinomycetota</taxon>
        <taxon>Actinomycetes</taxon>
        <taxon>Kitasatosporales</taxon>
        <taxon>Streptomycetaceae</taxon>
        <taxon>Streptomyces</taxon>
    </lineage>
</organism>
<reference evidence="1" key="1">
    <citation type="submission" date="2016-12" db="EMBL/GenBank/DDBJ databases">
        <title>Genome sequence of Streptomyces antioxidans MUSC 164.</title>
        <authorList>
            <person name="Lee L.-H."/>
            <person name="Ser H.-L."/>
        </authorList>
    </citation>
    <scope>NUCLEOTIDE SEQUENCE [LARGE SCALE GENOMIC DNA]</scope>
    <source>
        <strain evidence="1">MUSC 164</strain>
    </source>
</reference>
<evidence type="ECO:0000313" key="1">
    <source>
        <dbReference type="EMBL" id="OPF70678.1"/>
    </source>
</evidence>
<comment type="caution">
    <text evidence="1">The sequence shown here is derived from an EMBL/GenBank/DDBJ whole genome shotgun (WGS) entry which is preliminary data.</text>
</comment>
<name>A0A1V4CU56_9ACTN</name>
<sequence>MSGGHLSSERAALIYQHSPLERQKEVAAGIDARGRADRQKGVERGGAKPSGALLVRGTLRGCSGGVLAHPAAA</sequence>
<dbReference type="AlphaFoldDB" id="A0A1V4CU56"/>
<protein>
    <submittedName>
        <fullName evidence="1">Uncharacterized protein</fullName>
    </submittedName>
</protein>
<dbReference type="EMBL" id="LAKD02000137">
    <property type="protein sequence ID" value="OPF70678.1"/>
    <property type="molecule type" value="Genomic_DNA"/>
</dbReference>
<accession>A0A1V4CU56</accession>
<dbReference type="Proteomes" id="UP000033615">
    <property type="component" value="Unassembled WGS sequence"/>
</dbReference>